<evidence type="ECO:0000256" key="4">
    <source>
        <dbReference type="ARBA" id="ARBA00016436"/>
    </source>
</evidence>
<name>A0AAU7LLA8_9BURK</name>
<sequence>MKQVLLKAWRTRGWLARLLWPVAQLHGLLVRLRRALYRRGMMSSERFKVPVIVVGNVVAGGAGKTPLVMALVKHFQAQGLRVGVVSRGYGRSGQESLEVRPGTPVDESGDEPALIQRATGAPVFVAQRRTQALRDLLAAYPATAVVVCDDGLQHYALQRDIEIAVFDDRGVGNGWLLPAGPLREPWPERLCQGVDLVLHTGQQPAFEGYTSRRRLADHAVAADGSRLALTTLAHQPLVALAGIASPEAFFDMLRARGLTLQKTLALPDHHDFKTGDLNALAGRTVLCTEKDAVKLFALPDHSEIKLLAVPLEFLPEPAFFSALDGLLAPLLSQLPSSHGHQTT</sequence>
<dbReference type="SUPFAM" id="SSF52540">
    <property type="entry name" value="P-loop containing nucleoside triphosphate hydrolases"/>
    <property type="match status" value="1"/>
</dbReference>
<dbReference type="EC" id="2.7.1.130" evidence="3 13"/>
<feature type="binding site" evidence="13">
    <location>
        <begin position="58"/>
        <end position="65"/>
    </location>
    <ligand>
        <name>ATP</name>
        <dbReference type="ChEBI" id="CHEBI:30616"/>
    </ligand>
</feature>
<comment type="similarity">
    <text evidence="13">Belongs to the LpxK family.</text>
</comment>
<dbReference type="GO" id="GO:0009245">
    <property type="term" value="P:lipid A biosynthetic process"/>
    <property type="evidence" value="ECO:0007669"/>
    <property type="project" value="UniProtKB-UniRule"/>
</dbReference>
<protein>
    <recommendedName>
        <fullName evidence="4 13">Tetraacyldisaccharide 4'-kinase</fullName>
        <ecNumber evidence="3 13">2.7.1.130</ecNumber>
    </recommendedName>
    <alternativeName>
        <fullName evidence="12 13">Lipid A 4'-kinase</fullName>
    </alternativeName>
</protein>
<gene>
    <name evidence="13 14" type="primary">lpxK</name>
    <name evidence="14" type="ORF">ABLV49_10580</name>
</gene>
<keyword evidence="10 13" id="KW-0067">ATP-binding</keyword>
<evidence type="ECO:0000256" key="13">
    <source>
        <dbReference type="HAMAP-Rule" id="MF_00409"/>
    </source>
</evidence>
<keyword evidence="8 13" id="KW-0547">Nucleotide-binding</keyword>
<dbReference type="InterPro" id="IPR003758">
    <property type="entry name" value="LpxK"/>
</dbReference>
<dbReference type="Pfam" id="PF02606">
    <property type="entry name" value="LpxK"/>
    <property type="match status" value="1"/>
</dbReference>
<dbReference type="GO" id="GO:0009244">
    <property type="term" value="P:lipopolysaccharide core region biosynthetic process"/>
    <property type="evidence" value="ECO:0007669"/>
    <property type="project" value="TreeGrafter"/>
</dbReference>
<dbReference type="HAMAP" id="MF_00409">
    <property type="entry name" value="LpxK"/>
    <property type="match status" value="1"/>
</dbReference>
<comment type="catalytic activity">
    <reaction evidence="13">
        <text>a lipid A disaccharide + ATP = a lipid IVA + ADP + H(+)</text>
        <dbReference type="Rhea" id="RHEA:67840"/>
        <dbReference type="ChEBI" id="CHEBI:15378"/>
        <dbReference type="ChEBI" id="CHEBI:30616"/>
        <dbReference type="ChEBI" id="CHEBI:176343"/>
        <dbReference type="ChEBI" id="CHEBI:176425"/>
        <dbReference type="ChEBI" id="CHEBI:456216"/>
        <dbReference type="EC" id="2.7.1.130"/>
    </reaction>
</comment>
<dbReference type="AlphaFoldDB" id="A0AAU7LLA8"/>
<keyword evidence="11 13" id="KW-0443">Lipid metabolism</keyword>
<evidence type="ECO:0000256" key="2">
    <source>
        <dbReference type="ARBA" id="ARBA00004870"/>
    </source>
</evidence>
<evidence type="ECO:0000256" key="5">
    <source>
        <dbReference type="ARBA" id="ARBA00022516"/>
    </source>
</evidence>
<dbReference type="GO" id="GO:0005524">
    <property type="term" value="F:ATP binding"/>
    <property type="evidence" value="ECO:0007669"/>
    <property type="project" value="UniProtKB-UniRule"/>
</dbReference>
<dbReference type="PANTHER" id="PTHR42724:SF1">
    <property type="entry name" value="TETRAACYLDISACCHARIDE 4'-KINASE, MITOCHONDRIAL-RELATED"/>
    <property type="match status" value="1"/>
</dbReference>
<organism evidence="14">
    <name type="scientific">Polaromonas hydrogenivorans</name>
    <dbReference type="NCBI Taxonomy" id="335476"/>
    <lineage>
        <taxon>Bacteria</taxon>
        <taxon>Pseudomonadati</taxon>
        <taxon>Pseudomonadota</taxon>
        <taxon>Betaproteobacteria</taxon>
        <taxon>Burkholderiales</taxon>
        <taxon>Comamonadaceae</taxon>
        <taxon>Polaromonas</taxon>
    </lineage>
</organism>
<dbReference type="NCBIfam" id="TIGR00682">
    <property type="entry name" value="lpxK"/>
    <property type="match status" value="1"/>
</dbReference>
<keyword evidence="7 13" id="KW-0808">Transferase</keyword>
<reference evidence="14" key="1">
    <citation type="submission" date="2024-05" db="EMBL/GenBank/DDBJ databases">
        <authorList>
            <person name="Bunk B."/>
            <person name="Swiderski J."/>
            <person name="Sproer C."/>
            <person name="Thiel V."/>
        </authorList>
    </citation>
    <scope>NUCLEOTIDE SEQUENCE</scope>
    <source>
        <strain evidence="14">DSM 17735</strain>
    </source>
</reference>
<evidence type="ECO:0000256" key="3">
    <source>
        <dbReference type="ARBA" id="ARBA00012071"/>
    </source>
</evidence>
<dbReference type="GO" id="GO:0009029">
    <property type="term" value="F:lipid-A 4'-kinase activity"/>
    <property type="evidence" value="ECO:0007669"/>
    <property type="project" value="UniProtKB-UniRule"/>
</dbReference>
<evidence type="ECO:0000256" key="9">
    <source>
        <dbReference type="ARBA" id="ARBA00022777"/>
    </source>
</evidence>
<dbReference type="GO" id="GO:0005886">
    <property type="term" value="C:plasma membrane"/>
    <property type="evidence" value="ECO:0007669"/>
    <property type="project" value="TreeGrafter"/>
</dbReference>
<evidence type="ECO:0000256" key="1">
    <source>
        <dbReference type="ARBA" id="ARBA00002274"/>
    </source>
</evidence>
<evidence type="ECO:0000256" key="11">
    <source>
        <dbReference type="ARBA" id="ARBA00023098"/>
    </source>
</evidence>
<evidence type="ECO:0000256" key="8">
    <source>
        <dbReference type="ARBA" id="ARBA00022741"/>
    </source>
</evidence>
<evidence type="ECO:0000313" key="14">
    <source>
        <dbReference type="EMBL" id="XBP68381.1"/>
    </source>
</evidence>
<evidence type="ECO:0000256" key="12">
    <source>
        <dbReference type="ARBA" id="ARBA00029757"/>
    </source>
</evidence>
<evidence type="ECO:0000256" key="10">
    <source>
        <dbReference type="ARBA" id="ARBA00022840"/>
    </source>
</evidence>
<keyword evidence="5 13" id="KW-0444">Lipid biosynthesis</keyword>
<dbReference type="EMBL" id="CP157675">
    <property type="protein sequence ID" value="XBP68381.1"/>
    <property type="molecule type" value="Genomic_DNA"/>
</dbReference>
<keyword evidence="9 13" id="KW-0418">Kinase</keyword>
<dbReference type="RefSeq" id="WP_349276382.1">
    <property type="nucleotide sequence ID" value="NZ_CBCSCU010000029.1"/>
</dbReference>
<proteinExistence type="inferred from homology"/>
<keyword evidence="6 13" id="KW-0441">Lipid A biosynthesis</keyword>
<evidence type="ECO:0000256" key="6">
    <source>
        <dbReference type="ARBA" id="ARBA00022556"/>
    </source>
</evidence>
<comment type="pathway">
    <text evidence="2 13">Glycolipid biosynthesis; lipid IV(A) biosynthesis; lipid IV(A) from (3R)-3-hydroxytetradecanoyl-[acyl-carrier-protein] and UDP-N-acetyl-alpha-D-glucosamine: step 6/6.</text>
</comment>
<dbReference type="InterPro" id="IPR027417">
    <property type="entry name" value="P-loop_NTPase"/>
</dbReference>
<comment type="function">
    <text evidence="1 13">Transfers the gamma-phosphate of ATP to the 4'-position of a tetraacyldisaccharide 1-phosphate intermediate (termed DS-1-P) to form tetraacyldisaccharide 1,4'-bis-phosphate (lipid IVA).</text>
</comment>
<accession>A0AAU7LLA8</accession>
<dbReference type="PANTHER" id="PTHR42724">
    <property type="entry name" value="TETRAACYLDISACCHARIDE 4'-KINASE"/>
    <property type="match status" value="1"/>
</dbReference>
<evidence type="ECO:0000256" key="7">
    <source>
        <dbReference type="ARBA" id="ARBA00022679"/>
    </source>
</evidence>